<reference evidence="2 3" key="1">
    <citation type="submission" date="2009-04" db="EMBL/GenBank/DDBJ databases">
        <authorList>
            <person name="Weinstock G."/>
            <person name="Sodergren E."/>
            <person name="Clifton S."/>
            <person name="Fulton L."/>
            <person name="Fulton B."/>
            <person name="Courtney L."/>
            <person name="Fronick C."/>
            <person name="Harrison M."/>
            <person name="Strong C."/>
            <person name="Farmer C."/>
            <person name="Delahaunty K."/>
            <person name="Markovic C."/>
            <person name="Hall O."/>
            <person name="Minx P."/>
            <person name="Tomlinson C."/>
            <person name="Mitreva M."/>
            <person name="Nelson J."/>
            <person name="Hou S."/>
            <person name="Wollam A."/>
            <person name="Pepin K.H."/>
            <person name="Johnson M."/>
            <person name="Bhonagiri V."/>
            <person name="Nash W.E."/>
            <person name="Warren W."/>
            <person name="Chinwalla A."/>
            <person name="Mardis E.R."/>
            <person name="Wilson R.K."/>
        </authorList>
    </citation>
    <scope>NUCLEOTIDE SEQUENCE [LARGE SCALE GENOMIC DNA]</scope>
    <source>
        <strain evidence="2 3">DSM 13280</strain>
    </source>
</reference>
<feature type="region of interest" description="Disordered" evidence="1">
    <location>
        <begin position="1"/>
        <end position="27"/>
    </location>
</feature>
<feature type="non-terminal residue" evidence="2">
    <location>
        <position position="1"/>
    </location>
</feature>
<accession>C4F9L2</accession>
<evidence type="ECO:0000313" key="2">
    <source>
        <dbReference type="EMBL" id="EEP44390.1"/>
    </source>
</evidence>
<proteinExistence type="predicted"/>
<evidence type="ECO:0000256" key="1">
    <source>
        <dbReference type="SAM" id="MobiDB-lite"/>
    </source>
</evidence>
<comment type="caution">
    <text evidence="2">The sequence shown here is derived from an EMBL/GenBank/DDBJ whole genome shotgun (WGS) entry which is preliminary data.</text>
</comment>
<name>C4F9L2_9ACTN</name>
<dbReference type="AlphaFoldDB" id="C4F9L2"/>
<dbReference type="Proteomes" id="UP000003295">
    <property type="component" value="Unassembled WGS sequence"/>
</dbReference>
<feature type="compositionally biased region" description="Basic and acidic residues" evidence="1">
    <location>
        <begin position="12"/>
        <end position="27"/>
    </location>
</feature>
<gene>
    <name evidence="2" type="ORF">COLINT_02746</name>
</gene>
<organism evidence="2 3">
    <name type="scientific">Collinsella intestinalis DSM 13280</name>
    <dbReference type="NCBI Taxonomy" id="521003"/>
    <lineage>
        <taxon>Bacteria</taxon>
        <taxon>Bacillati</taxon>
        <taxon>Actinomycetota</taxon>
        <taxon>Coriobacteriia</taxon>
        <taxon>Coriobacteriales</taxon>
        <taxon>Coriobacteriaceae</taxon>
        <taxon>Collinsella</taxon>
    </lineage>
</organism>
<evidence type="ECO:0000313" key="3">
    <source>
        <dbReference type="Proteomes" id="UP000003295"/>
    </source>
</evidence>
<sequence>GEHRVRTGARGMLERLERNIGHEQERHERKGILERMLYEMQQQIHGQLSSTGTFNGAQGPEA</sequence>
<protein>
    <submittedName>
        <fullName evidence="2">Uncharacterized protein</fullName>
    </submittedName>
</protein>
<dbReference type="HOGENOM" id="CLU_2890928_0_0_11"/>
<dbReference type="EMBL" id="ABXH02000015">
    <property type="protein sequence ID" value="EEP44390.1"/>
    <property type="molecule type" value="Genomic_DNA"/>
</dbReference>